<keyword evidence="1" id="KW-0472">Membrane</keyword>
<accession>A0A3E0HCI2</accession>
<feature type="transmembrane region" description="Helical" evidence="1">
    <location>
        <begin position="44"/>
        <end position="65"/>
    </location>
</feature>
<evidence type="ECO:0000313" key="3">
    <source>
        <dbReference type="Proteomes" id="UP000256269"/>
    </source>
</evidence>
<keyword evidence="1" id="KW-0812">Transmembrane</keyword>
<comment type="caution">
    <text evidence="2">The sequence shown here is derived from an EMBL/GenBank/DDBJ whole genome shotgun (WGS) entry which is preliminary data.</text>
</comment>
<evidence type="ECO:0000313" key="2">
    <source>
        <dbReference type="EMBL" id="REH42557.1"/>
    </source>
</evidence>
<feature type="transmembrane region" description="Helical" evidence="1">
    <location>
        <begin position="6"/>
        <end position="24"/>
    </location>
</feature>
<dbReference type="AlphaFoldDB" id="A0A3E0HCI2"/>
<keyword evidence="1" id="KW-1133">Transmembrane helix</keyword>
<name>A0A3E0HCI2_9PSEU</name>
<evidence type="ECO:0000256" key="1">
    <source>
        <dbReference type="SAM" id="Phobius"/>
    </source>
</evidence>
<dbReference type="Proteomes" id="UP000256269">
    <property type="component" value="Unassembled WGS sequence"/>
</dbReference>
<protein>
    <submittedName>
        <fullName evidence="2">Uncharacterized protein</fullName>
    </submittedName>
</protein>
<reference evidence="2 3" key="1">
    <citation type="submission" date="2018-08" db="EMBL/GenBank/DDBJ databases">
        <title>Genomic Encyclopedia of Archaeal and Bacterial Type Strains, Phase II (KMG-II): from individual species to whole genera.</title>
        <authorList>
            <person name="Goeker M."/>
        </authorList>
    </citation>
    <scope>NUCLEOTIDE SEQUENCE [LARGE SCALE GENOMIC DNA]</scope>
    <source>
        <strain evidence="2 3">DSM 45791</strain>
    </source>
</reference>
<sequence>MTVNLPMLPLLAGLGVLIGLVLVWRAGRRSAKAAAEAARTGTRLVSLAGRVLLGGAMLLGIQWLVITYDGDTTLRLVVLGLPDLFAAYVLTRALTVSTADTPIRRKGGQR</sequence>
<feature type="transmembrane region" description="Helical" evidence="1">
    <location>
        <begin position="85"/>
        <end position="103"/>
    </location>
</feature>
<proteinExistence type="predicted"/>
<dbReference type="RefSeq" id="WP_116177387.1">
    <property type="nucleotide sequence ID" value="NZ_CP144375.1"/>
</dbReference>
<dbReference type="OrthoDB" id="3696538at2"/>
<organism evidence="2 3">
    <name type="scientific">Kutzneria buriramensis</name>
    <dbReference type="NCBI Taxonomy" id="1045776"/>
    <lineage>
        <taxon>Bacteria</taxon>
        <taxon>Bacillati</taxon>
        <taxon>Actinomycetota</taxon>
        <taxon>Actinomycetes</taxon>
        <taxon>Pseudonocardiales</taxon>
        <taxon>Pseudonocardiaceae</taxon>
        <taxon>Kutzneria</taxon>
    </lineage>
</organism>
<dbReference type="EMBL" id="QUNO01000010">
    <property type="protein sequence ID" value="REH42557.1"/>
    <property type="molecule type" value="Genomic_DNA"/>
</dbReference>
<gene>
    <name evidence="2" type="ORF">BCF44_11051</name>
</gene>
<keyword evidence="3" id="KW-1185">Reference proteome</keyword>